<dbReference type="AlphaFoldDB" id="A0A1M6FRT4"/>
<dbReference type="Proteomes" id="UP000184488">
    <property type="component" value="Unassembled WGS sequence"/>
</dbReference>
<reference evidence="3" key="1">
    <citation type="submission" date="2016-11" db="EMBL/GenBank/DDBJ databases">
        <authorList>
            <person name="Varghese N."/>
            <person name="Submissions S."/>
        </authorList>
    </citation>
    <scope>NUCLEOTIDE SEQUENCE [LARGE SCALE GENOMIC DNA]</scope>
    <source>
        <strain evidence="3">DSM 18829</strain>
    </source>
</reference>
<gene>
    <name evidence="2" type="ORF">SAMN05444363_2310</name>
</gene>
<organism evidence="2 3">
    <name type="scientific">Flavobacterium terrae</name>
    <dbReference type="NCBI Taxonomy" id="415425"/>
    <lineage>
        <taxon>Bacteria</taxon>
        <taxon>Pseudomonadati</taxon>
        <taxon>Bacteroidota</taxon>
        <taxon>Flavobacteriia</taxon>
        <taxon>Flavobacteriales</taxon>
        <taxon>Flavobacteriaceae</taxon>
        <taxon>Flavobacterium</taxon>
    </lineage>
</organism>
<dbReference type="PANTHER" id="PTHR36836">
    <property type="entry name" value="COLANIC ACID BIOSYNTHESIS PROTEIN WCAK"/>
    <property type="match status" value="1"/>
</dbReference>
<keyword evidence="2" id="KW-0808">Transferase</keyword>
<dbReference type="GO" id="GO:0016740">
    <property type="term" value="F:transferase activity"/>
    <property type="evidence" value="ECO:0007669"/>
    <property type="project" value="UniProtKB-KW"/>
</dbReference>
<evidence type="ECO:0000313" key="3">
    <source>
        <dbReference type="Proteomes" id="UP000184488"/>
    </source>
</evidence>
<evidence type="ECO:0000259" key="1">
    <source>
        <dbReference type="Pfam" id="PF04230"/>
    </source>
</evidence>
<proteinExistence type="predicted"/>
<dbReference type="STRING" id="415425.SAMN05444363_2310"/>
<dbReference type="PANTHER" id="PTHR36836:SF1">
    <property type="entry name" value="COLANIC ACID BIOSYNTHESIS PROTEIN WCAK"/>
    <property type="match status" value="1"/>
</dbReference>
<feature type="domain" description="Polysaccharide pyruvyl transferase" evidence="1">
    <location>
        <begin position="31"/>
        <end position="295"/>
    </location>
</feature>
<protein>
    <submittedName>
        <fullName evidence="2">Polysaccharide pyruvyl transferase family protein WcaK</fullName>
    </submittedName>
</protein>
<dbReference type="Pfam" id="PF04230">
    <property type="entry name" value="PS_pyruv_trans"/>
    <property type="match status" value="1"/>
</dbReference>
<dbReference type="InterPro" id="IPR007345">
    <property type="entry name" value="Polysacch_pyruvyl_Trfase"/>
</dbReference>
<dbReference type="EMBL" id="FQZI01000004">
    <property type="protein sequence ID" value="SHJ00411.1"/>
    <property type="molecule type" value="Genomic_DNA"/>
</dbReference>
<keyword evidence="3" id="KW-1185">Reference proteome</keyword>
<evidence type="ECO:0000313" key="2">
    <source>
        <dbReference type="EMBL" id="SHJ00411.1"/>
    </source>
</evidence>
<dbReference type="OrthoDB" id="3199616at2"/>
<name>A0A1M6FRT4_9FLAO</name>
<accession>A0A1M6FRT4</accession>
<sequence>MDKFKYFLKYLKYVFSRKKRAIYIGCLGNNNLGDDAVYTGIVNMVKSKLVLYDINYAKVSSGSFFRKIYFPEPDYIILGGGTIIRKGKNESYLRLLNLFLDKYPNAKLLSLGAGVANTEFAQKIGFPTDIPAWIEFLNKCFFISIRGPLSKNILKNEWKINQEVEILYDPAIFHNQTKEIKAKNKTIGINFCDIIGRIHGFNQEAVGVFAKSLTQKLLDEEWIIWLYPTTPNDINYMIKILGEDIVSKVNIYKNCLDLNKSIDFFNSIDLFVGMRLHAIVFSSLSSTPFFAIEYEQKTSDFLKSIDLEEYVIRTDSLDVDEVLKKIHDIYQNVDILQDSIYQKMLFAKKEQVTRVKELLSRL</sequence>